<dbReference type="Pfam" id="PF11254">
    <property type="entry name" value="DUF3053"/>
    <property type="match status" value="1"/>
</dbReference>
<dbReference type="EMBL" id="LS483470">
    <property type="protein sequence ID" value="SQI39010.1"/>
    <property type="molecule type" value="Genomic_DNA"/>
</dbReference>
<keyword evidence="2" id="KW-1185">Reference proteome</keyword>
<dbReference type="KEGG" id="lri:NCTC12151_01282"/>
<dbReference type="RefSeq" id="WP_170126499.1">
    <property type="nucleotide sequence ID" value="NZ_LR698987.1"/>
</dbReference>
<dbReference type="AlphaFoldDB" id="A0A2X4V157"/>
<evidence type="ECO:0000313" key="1">
    <source>
        <dbReference type="EMBL" id="SQI39010.1"/>
    </source>
</evidence>
<protein>
    <submittedName>
        <fullName evidence="1">Protein of uncharacterized function (DUF3053)</fullName>
    </submittedName>
</protein>
<accession>A0A2X4V157</accession>
<gene>
    <name evidence="1" type="ORF">NCTC12151_01282</name>
</gene>
<dbReference type="InterPro" id="IPR021413">
    <property type="entry name" value="DUF3053"/>
</dbReference>
<dbReference type="PROSITE" id="PS51257">
    <property type="entry name" value="PROKAR_LIPOPROTEIN"/>
    <property type="match status" value="1"/>
</dbReference>
<proteinExistence type="predicted"/>
<dbReference type="Proteomes" id="UP000249005">
    <property type="component" value="Chromosome 1"/>
</dbReference>
<organism evidence="1 2">
    <name type="scientific">Leminorella richardii</name>
    <dbReference type="NCBI Taxonomy" id="158841"/>
    <lineage>
        <taxon>Bacteria</taxon>
        <taxon>Pseudomonadati</taxon>
        <taxon>Pseudomonadota</taxon>
        <taxon>Gammaproteobacteria</taxon>
        <taxon>Enterobacterales</taxon>
        <taxon>Budviciaceae</taxon>
        <taxon>Leminorella</taxon>
    </lineage>
</organism>
<evidence type="ECO:0000313" key="2">
    <source>
        <dbReference type="Proteomes" id="UP000249005"/>
    </source>
</evidence>
<reference evidence="1 2" key="1">
    <citation type="submission" date="2018-06" db="EMBL/GenBank/DDBJ databases">
        <authorList>
            <consortium name="Pathogen Informatics"/>
            <person name="Doyle S."/>
        </authorList>
    </citation>
    <scope>NUCLEOTIDE SEQUENCE [LARGE SCALE GENOMIC DNA]</scope>
    <source>
        <strain evidence="1 2">NCTC12151</strain>
    </source>
</reference>
<sequence>MFPSPRNSLRSLYALLFIILLSSIGGCDLKNKQRDAFAEYLELHILIMPTMTATQLDDEQLAAFGTYANHYRTLSDYDAIAAPLMFPFNQHFDLMWNVGSAQKLLDNRERLAELHDELLSGIGRLEQAFQRASQMPTDPALSGEVLDLYNRSFEKTVARPHLLMMAIFTASEKALAAEIDIANYVKAHNGKLEAQKRHPSFATEEERETYKKKVKLMGEHFNEVKKAGVQLRLASETNQQ</sequence>
<name>A0A2X4V157_9GAMM</name>